<reference evidence="1 2" key="1">
    <citation type="submission" date="2011-05" db="EMBL/GenBank/DDBJ databases">
        <authorList>
            <person name="Durkin A.S."/>
            <person name="Kim M."/>
            <person name="Radune D."/>
            <person name="Hostetler J."/>
            <person name="Torralba M."/>
            <person name="Gillis M."/>
            <person name="Methe B."/>
            <person name="Sutton G."/>
            <person name="Nelson K.E."/>
        </authorList>
    </citation>
    <scope>NUCLEOTIDE SEQUENCE [LARGE SCALE GENOMIC DNA]</scope>
    <source>
        <strain evidence="1 2">F0423</strain>
    </source>
</reference>
<proteinExistence type="predicted"/>
<dbReference type="Proteomes" id="UP000006035">
    <property type="component" value="Unassembled WGS sequence"/>
</dbReference>
<evidence type="ECO:0000313" key="2">
    <source>
        <dbReference type="Proteomes" id="UP000006035"/>
    </source>
</evidence>
<keyword evidence="2" id="KW-1185">Reference proteome</keyword>
<gene>
    <name evidence="1" type="ORF">HMPREF9102_0677</name>
</gene>
<protein>
    <submittedName>
        <fullName evidence="1">Uncharacterized protein</fullName>
    </submittedName>
</protein>
<organism evidence="1 2">
    <name type="scientific">Limosilactobacillus oris F0423</name>
    <dbReference type="NCBI Taxonomy" id="944562"/>
    <lineage>
        <taxon>Bacteria</taxon>
        <taxon>Bacillati</taxon>
        <taxon>Bacillota</taxon>
        <taxon>Bacilli</taxon>
        <taxon>Lactobacillales</taxon>
        <taxon>Lactobacillaceae</taxon>
        <taxon>Limosilactobacillus</taxon>
    </lineage>
</organism>
<sequence>MAGELLIFLSQIQFAISTILCYDTDNLITGAQEQRAKK</sequence>
<name>A0ABN0D856_9LACO</name>
<evidence type="ECO:0000313" key="1">
    <source>
        <dbReference type="EMBL" id="EGS39579.1"/>
    </source>
</evidence>
<dbReference type="EMBL" id="AFTL01000002">
    <property type="protein sequence ID" value="EGS39579.1"/>
    <property type="molecule type" value="Genomic_DNA"/>
</dbReference>
<comment type="caution">
    <text evidence="1">The sequence shown here is derived from an EMBL/GenBank/DDBJ whole genome shotgun (WGS) entry which is preliminary data.</text>
</comment>
<accession>A0ABN0D856</accession>